<evidence type="ECO:0000313" key="2">
    <source>
        <dbReference type="Proteomes" id="UP001271890"/>
    </source>
</evidence>
<reference evidence="2" key="1">
    <citation type="journal article" date="2024" name="Toxins">
        <title>Genome Sequence Analysis of Native Xenorhabdus Strains Isolated from Entomopathogenic Nematodes in Argentina.</title>
        <authorList>
            <person name="Palma L."/>
            <person name="Frizzo L."/>
            <person name="Kaiser S."/>
            <person name="Berry C."/>
            <person name="Caballero P."/>
            <person name="Bode H.B."/>
            <person name="Del Valle E.E."/>
        </authorList>
    </citation>
    <scope>NUCLEOTIDE SEQUENCE [LARGE SCALE GENOMIC DNA]</scope>
    <source>
        <strain evidence="2">12</strain>
    </source>
</reference>
<gene>
    <name evidence="1" type="ORF">FE392_13400</name>
</gene>
<evidence type="ECO:0000313" key="1">
    <source>
        <dbReference type="EMBL" id="MDX7988317.1"/>
    </source>
</evidence>
<name>A0ABU4SC07_9GAMM</name>
<proteinExistence type="predicted"/>
<organism evidence="1 2">
    <name type="scientific">Xenorhabdus santafensis</name>
    <dbReference type="NCBI Taxonomy" id="2582833"/>
    <lineage>
        <taxon>Bacteria</taxon>
        <taxon>Pseudomonadati</taxon>
        <taxon>Pseudomonadota</taxon>
        <taxon>Gammaproteobacteria</taxon>
        <taxon>Enterobacterales</taxon>
        <taxon>Morganellaceae</taxon>
        <taxon>Xenorhabdus</taxon>
    </lineage>
</organism>
<dbReference type="Proteomes" id="UP001271890">
    <property type="component" value="Unassembled WGS sequence"/>
</dbReference>
<sequence length="203" mass="23695">MSNPADDIPGKSEFYRKRLPSRQSPFSLRKELLMLEIPNEDISDYELVPPGKTEPYINFSPRKKATFGFHVVNSYVNSDLILGLYKRGFIKSEPYNGKQFFMFDNSYPNNNYLGNLGLLGKEIKVTPFAYETVMEPFMGRFNAPSPEINVTIASILLRLFFHRIDMTASSEKLREIWYAARIPFPFEEWLTAFHKYEINFSKF</sequence>
<accession>A0ABU4SC07</accession>
<dbReference type="EMBL" id="VCDN01000048">
    <property type="protein sequence ID" value="MDX7988317.1"/>
    <property type="molecule type" value="Genomic_DNA"/>
</dbReference>
<keyword evidence="2" id="KW-1185">Reference proteome</keyword>
<protein>
    <submittedName>
        <fullName evidence="1">Uncharacterized protein</fullName>
    </submittedName>
</protein>
<comment type="caution">
    <text evidence="1">The sequence shown here is derived from an EMBL/GenBank/DDBJ whole genome shotgun (WGS) entry which is preliminary data.</text>
</comment>
<dbReference type="RefSeq" id="WP_319930718.1">
    <property type="nucleotide sequence ID" value="NZ_VCDN01000048.1"/>
</dbReference>